<organism evidence="2 3">
    <name type="scientific">Maliponia aquimaris</name>
    <dbReference type="NCBI Taxonomy" id="1673631"/>
    <lineage>
        <taxon>Bacteria</taxon>
        <taxon>Pseudomonadati</taxon>
        <taxon>Pseudomonadota</taxon>
        <taxon>Alphaproteobacteria</taxon>
        <taxon>Rhodobacterales</taxon>
        <taxon>Paracoccaceae</taxon>
        <taxon>Maliponia</taxon>
    </lineage>
</organism>
<sequence length="201" mass="22979">MFMSMRRMVAVGLGLILLSPAHADFLGKPEPNTRVMEGQHLSQWLRGDIREPFGEVMVVFPARKDVSFCESLVFERNEKYSMKGQWEILEATFGNRKVSFELEAHVDSKSDARYSTPSSTDGAMLTIEFAEPVWKKWPHGRYYEAQARRVCKSLHSPMHCESAERVRAPSLYVVGLRKDSAVPREYICAYFILNAAPDQSR</sequence>
<dbReference type="OrthoDB" id="9835129at2"/>
<dbReference type="Proteomes" id="UP000207598">
    <property type="component" value="Unassembled WGS sequence"/>
</dbReference>
<evidence type="ECO:0000313" key="3">
    <source>
        <dbReference type="Proteomes" id="UP000207598"/>
    </source>
</evidence>
<feature type="signal peptide" evidence="1">
    <location>
        <begin position="1"/>
        <end position="23"/>
    </location>
</feature>
<keyword evidence="1" id="KW-0732">Signal</keyword>
<evidence type="ECO:0000256" key="1">
    <source>
        <dbReference type="SAM" id="SignalP"/>
    </source>
</evidence>
<feature type="chain" id="PRO_5013394151" evidence="1">
    <location>
        <begin position="24"/>
        <end position="201"/>
    </location>
</feature>
<dbReference type="EMBL" id="FXYF01000001">
    <property type="protein sequence ID" value="SMX31698.1"/>
    <property type="molecule type" value="Genomic_DNA"/>
</dbReference>
<proteinExistence type="predicted"/>
<keyword evidence="3" id="KW-1185">Reference proteome</keyword>
<dbReference type="AlphaFoldDB" id="A0A238JLZ3"/>
<accession>A0A238JLZ3</accession>
<protein>
    <submittedName>
        <fullName evidence="2">Uncharacterized protein</fullName>
    </submittedName>
</protein>
<name>A0A238JLZ3_9RHOB</name>
<gene>
    <name evidence="2" type="ORF">MAA8898_00009</name>
</gene>
<evidence type="ECO:0000313" key="2">
    <source>
        <dbReference type="EMBL" id="SMX31698.1"/>
    </source>
</evidence>
<reference evidence="2 3" key="1">
    <citation type="submission" date="2017-05" db="EMBL/GenBank/DDBJ databases">
        <authorList>
            <person name="Song R."/>
            <person name="Chenine A.L."/>
            <person name="Ruprecht R.M."/>
        </authorList>
    </citation>
    <scope>NUCLEOTIDE SEQUENCE [LARGE SCALE GENOMIC DNA]</scope>
    <source>
        <strain evidence="2 3">CECT 8898</strain>
    </source>
</reference>